<gene>
    <name evidence="1" type="ORF">DB44_FB00040</name>
</gene>
<protein>
    <submittedName>
        <fullName evidence="1">Uncharacterized protein</fullName>
    </submittedName>
</protein>
<comment type="caution">
    <text evidence="1">The sequence shown here is derived from an EMBL/GenBank/DDBJ whole genome shotgun (WGS) entry which is preliminary data.</text>
</comment>
<sequence length="41" mass="4980">MRFYRHGKQIVDSRPDFSKRKKFFAKVNPQLAKPNKETKEQ</sequence>
<dbReference type="Proteomes" id="UP000031465">
    <property type="component" value="Unassembled WGS sequence"/>
</dbReference>
<proteinExistence type="predicted"/>
<dbReference type="PATRIC" id="fig|362787.3.peg.1810"/>
<name>A0A0C1JK54_9BACT</name>
<evidence type="ECO:0000313" key="2">
    <source>
        <dbReference type="Proteomes" id="UP000031465"/>
    </source>
</evidence>
<organism evidence="1 2">
    <name type="scientific">Candidatus Protochlamydia amoebophila</name>
    <dbReference type="NCBI Taxonomy" id="362787"/>
    <lineage>
        <taxon>Bacteria</taxon>
        <taxon>Pseudomonadati</taxon>
        <taxon>Chlamydiota</taxon>
        <taxon>Chlamydiia</taxon>
        <taxon>Parachlamydiales</taxon>
        <taxon>Parachlamydiaceae</taxon>
        <taxon>Candidatus Protochlamydia</taxon>
    </lineage>
</organism>
<reference evidence="1 2" key="1">
    <citation type="journal article" date="2014" name="Mol. Biol. Evol.">
        <title>Massive expansion of Ubiquitination-related gene families within the Chlamydiae.</title>
        <authorList>
            <person name="Domman D."/>
            <person name="Collingro A."/>
            <person name="Lagkouvardos I."/>
            <person name="Gehre L."/>
            <person name="Weinmaier T."/>
            <person name="Rattei T."/>
            <person name="Subtil A."/>
            <person name="Horn M."/>
        </authorList>
    </citation>
    <scope>NUCLEOTIDE SEQUENCE [LARGE SCALE GENOMIC DNA]</scope>
    <source>
        <strain evidence="1 2">EI2</strain>
    </source>
</reference>
<dbReference type="AlphaFoldDB" id="A0A0C1JK54"/>
<accession>A0A0C1JK54</accession>
<evidence type="ECO:0000313" key="1">
    <source>
        <dbReference type="EMBL" id="KIC70991.1"/>
    </source>
</evidence>
<dbReference type="EMBL" id="JSAN01000124">
    <property type="protein sequence ID" value="KIC70991.1"/>
    <property type="molecule type" value="Genomic_DNA"/>
</dbReference>